<evidence type="ECO:0000256" key="4">
    <source>
        <dbReference type="ARBA" id="ARBA00022723"/>
    </source>
</evidence>
<evidence type="ECO:0000256" key="5">
    <source>
        <dbReference type="ARBA" id="ARBA00023002"/>
    </source>
</evidence>
<evidence type="ECO:0000256" key="9">
    <source>
        <dbReference type="SAM" id="SignalP"/>
    </source>
</evidence>
<dbReference type="InterPro" id="IPR000028">
    <property type="entry name" value="Chloroperoxidase"/>
</dbReference>
<evidence type="ECO:0000256" key="1">
    <source>
        <dbReference type="ARBA" id="ARBA00001970"/>
    </source>
</evidence>
<feature type="domain" description="Heme haloperoxidase family profile" evidence="10">
    <location>
        <begin position="71"/>
        <end position="316"/>
    </location>
</feature>
<evidence type="ECO:0000256" key="7">
    <source>
        <dbReference type="ARBA" id="ARBA00025795"/>
    </source>
</evidence>
<evidence type="ECO:0000256" key="8">
    <source>
        <dbReference type="SAM" id="MobiDB-lite"/>
    </source>
</evidence>
<comment type="similarity">
    <text evidence="7">Belongs to the chloroperoxidase family.</text>
</comment>
<dbReference type="PROSITE" id="PS51405">
    <property type="entry name" value="HEME_HALOPEROXIDASE"/>
    <property type="match status" value="1"/>
</dbReference>
<dbReference type="SUPFAM" id="SSF47571">
    <property type="entry name" value="Cloroperoxidase"/>
    <property type="match status" value="1"/>
</dbReference>
<evidence type="ECO:0000256" key="6">
    <source>
        <dbReference type="ARBA" id="ARBA00023004"/>
    </source>
</evidence>
<dbReference type="PANTHER" id="PTHR33577">
    <property type="entry name" value="STERIGMATOCYSTIN BIOSYNTHESIS PEROXIDASE STCC-RELATED"/>
    <property type="match status" value="1"/>
</dbReference>
<dbReference type="GO" id="GO:0004601">
    <property type="term" value="F:peroxidase activity"/>
    <property type="evidence" value="ECO:0007669"/>
    <property type="project" value="UniProtKB-KW"/>
</dbReference>
<feature type="compositionally biased region" description="Pro residues" evidence="8">
    <location>
        <begin position="51"/>
        <end position="60"/>
    </location>
</feature>
<organism evidence="11 12">
    <name type="scientific">Candolleomyces eurysporus</name>
    <dbReference type="NCBI Taxonomy" id="2828524"/>
    <lineage>
        <taxon>Eukaryota</taxon>
        <taxon>Fungi</taxon>
        <taxon>Dikarya</taxon>
        <taxon>Basidiomycota</taxon>
        <taxon>Agaricomycotina</taxon>
        <taxon>Agaricomycetes</taxon>
        <taxon>Agaricomycetidae</taxon>
        <taxon>Agaricales</taxon>
        <taxon>Agaricineae</taxon>
        <taxon>Psathyrellaceae</taxon>
        <taxon>Candolleomyces</taxon>
    </lineage>
</organism>
<protein>
    <submittedName>
        <fullName evidence="11">Heme-thiolate peroxidase</fullName>
        <ecNumber evidence="11">1.11.2.1</ecNumber>
    </submittedName>
</protein>
<keyword evidence="3" id="KW-0349">Heme</keyword>
<dbReference type="Pfam" id="PF01328">
    <property type="entry name" value="Peroxidase_2"/>
    <property type="match status" value="2"/>
</dbReference>
<feature type="compositionally biased region" description="Basic and acidic residues" evidence="8">
    <location>
        <begin position="68"/>
        <end position="82"/>
    </location>
</feature>
<name>A0A9W8J0H2_9AGAR</name>
<accession>A0A9W8J0H2</accession>
<keyword evidence="4" id="KW-0479">Metal-binding</keyword>
<keyword evidence="12" id="KW-1185">Reference proteome</keyword>
<comment type="cofactor">
    <cofactor evidence="1">
        <name>heme b</name>
        <dbReference type="ChEBI" id="CHEBI:60344"/>
    </cofactor>
</comment>
<gene>
    <name evidence="11" type="ORF">H1R20_g11910</name>
</gene>
<evidence type="ECO:0000259" key="10">
    <source>
        <dbReference type="PROSITE" id="PS51405"/>
    </source>
</evidence>
<keyword evidence="6" id="KW-0408">Iron</keyword>
<reference evidence="11" key="1">
    <citation type="submission" date="2022-06" db="EMBL/GenBank/DDBJ databases">
        <title>Genome Sequence of Candolleomyces eurysporus.</title>
        <authorList>
            <person name="Buettner E."/>
        </authorList>
    </citation>
    <scope>NUCLEOTIDE SEQUENCE</scope>
    <source>
        <strain evidence="11">VTCC 930004</strain>
    </source>
</reference>
<evidence type="ECO:0000313" key="12">
    <source>
        <dbReference type="Proteomes" id="UP001140091"/>
    </source>
</evidence>
<dbReference type="InterPro" id="IPR036851">
    <property type="entry name" value="Chloroperoxidase-like_sf"/>
</dbReference>
<dbReference type="AlphaFoldDB" id="A0A9W8J0H2"/>
<dbReference type="EC" id="1.11.2.1" evidence="11"/>
<evidence type="ECO:0000256" key="2">
    <source>
        <dbReference type="ARBA" id="ARBA00022559"/>
    </source>
</evidence>
<sequence length="403" mass="44343">MIPQFFVLLTSFLFIFGTLSTSLAFPNNVDLPKRQEVDDASTHTGGAPGAVDPPPPPGPPNFTGTKLVNDRAHPWRPLRDGDERGPCPGMNTLASHGVSIAHYLSVIIAEPSLIVQYISRDGVATPAQIVTSVQEGFNMENKFAIFVTYLAHLFNGNLVTDLLSIGGKTRKTGPSPPPPAHAGGFNVHGTFEGDAGMTRADAFFGDNHSFNQTLFDKFVDFSNRYGDGFYNLTVAGELRFQRLQDSIATNPQFSFKNVRFFTAYGESAFPINFFVDGRRTDKKLDMASALSFFKDMRYPPDFFRPPTPISNQGIAEIFAMHPFQPGGNADGKVNNFVVDPTSADFTKPCVLYDDILNTVKTLYPNPTGVLRRNLIKNLRYFYTSVPTVFGSDCGGEQFPYGQE</sequence>
<dbReference type="Proteomes" id="UP001140091">
    <property type="component" value="Unassembled WGS sequence"/>
</dbReference>
<keyword evidence="9" id="KW-0732">Signal</keyword>
<dbReference type="Gene3D" id="1.10.489.10">
    <property type="entry name" value="Chloroperoxidase-like"/>
    <property type="match status" value="1"/>
</dbReference>
<comment type="caution">
    <text evidence="11">The sequence shown here is derived from an EMBL/GenBank/DDBJ whole genome shotgun (WGS) entry which is preliminary data.</text>
</comment>
<dbReference type="OrthoDB" id="2542103at2759"/>
<dbReference type="EMBL" id="JANBPK010001193">
    <property type="protein sequence ID" value="KAJ2925174.1"/>
    <property type="molecule type" value="Genomic_DNA"/>
</dbReference>
<feature type="non-terminal residue" evidence="11">
    <location>
        <position position="403"/>
    </location>
</feature>
<evidence type="ECO:0000256" key="3">
    <source>
        <dbReference type="ARBA" id="ARBA00022617"/>
    </source>
</evidence>
<keyword evidence="2 11" id="KW-0575">Peroxidase</keyword>
<keyword evidence="5 11" id="KW-0560">Oxidoreductase</keyword>
<dbReference type="PANTHER" id="PTHR33577:SF16">
    <property type="entry name" value="HEME HALOPEROXIDASE FAMILY PROFILE DOMAIN-CONTAINING PROTEIN"/>
    <property type="match status" value="1"/>
</dbReference>
<proteinExistence type="inferred from homology"/>
<feature type="chain" id="PRO_5040843368" evidence="9">
    <location>
        <begin position="25"/>
        <end position="403"/>
    </location>
</feature>
<evidence type="ECO:0000313" key="11">
    <source>
        <dbReference type="EMBL" id="KAJ2925174.1"/>
    </source>
</evidence>
<feature type="signal peptide" evidence="9">
    <location>
        <begin position="1"/>
        <end position="24"/>
    </location>
</feature>
<dbReference type="GO" id="GO:0046872">
    <property type="term" value="F:metal ion binding"/>
    <property type="evidence" value="ECO:0007669"/>
    <property type="project" value="UniProtKB-KW"/>
</dbReference>
<feature type="region of interest" description="Disordered" evidence="8">
    <location>
        <begin position="37"/>
        <end position="82"/>
    </location>
</feature>